<dbReference type="GO" id="GO:0007166">
    <property type="term" value="P:cell surface receptor signaling pathway"/>
    <property type="evidence" value="ECO:0007669"/>
    <property type="project" value="InterPro"/>
</dbReference>
<dbReference type="GO" id="GO:0016020">
    <property type="term" value="C:membrane"/>
    <property type="evidence" value="ECO:0007669"/>
    <property type="project" value="UniProtKB-SubCell"/>
</dbReference>
<keyword evidence="3 5" id="KW-1133">Transmembrane helix</keyword>
<feature type="transmembrane region" description="Helical" evidence="5">
    <location>
        <begin position="147"/>
        <end position="170"/>
    </location>
</feature>
<organism evidence="7 8">
    <name type="scientific">Poecilia latipinna</name>
    <name type="common">sailfin molly</name>
    <dbReference type="NCBI Taxonomy" id="48699"/>
    <lineage>
        <taxon>Eukaryota</taxon>
        <taxon>Metazoa</taxon>
        <taxon>Chordata</taxon>
        <taxon>Craniata</taxon>
        <taxon>Vertebrata</taxon>
        <taxon>Euteleostomi</taxon>
        <taxon>Actinopterygii</taxon>
        <taxon>Neopterygii</taxon>
        <taxon>Teleostei</taxon>
        <taxon>Neoteleostei</taxon>
        <taxon>Acanthomorphata</taxon>
        <taxon>Ovalentaria</taxon>
        <taxon>Atherinomorphae</taxon>
        <taxon>Cyprinodontiformes</taxon>
        <taxon>Poeciliidae</taxon>
        <taxon>Poeciliinae</taxon>
        <taxon>Poecilia</taxon>
    </lineage>
</organism>
<comment type="subcellular location">
    <subcellularLocation>
        <location evidence="1">Membrane</location>
        <topology evidence="1">Multi-pass membrane protein</topology>
    </subcellularLocation>
</comment>
<evidence type="ECO:0000256" key="2">
    <source>
        <dbReference type="ARBA" id="ARBA00022692"/>
    </source>
</evidence>
<evidence type="ECO:0000259" key="6">
    <source>
        <dbReference type="PROSITE" id="PS50261"/>
    </source>
</evidence>
<proteinExistence type="predicted"/>
<feature type="transmembrane region" description="Helical" evidence="5">
    <location>
        <begin position="113"/>
        <end position="135"/>
    </location>
</feature>
<evidence type="ECO:0000313" key="8">
    <source>
        <dbReference type="Proteomes" id="UP000261500"/>
    </source>
</evidence>
<dbReference type="GO" id="GO:0007189">
    <property type="term" value="P:adenylate cyclase-activating G protein-coupled receptor signaling pathway"/>
    <property type="evidence" value="ECO:0007669"/>
    <property type="project" value="TreeGrafter"/>
</dbReference>
<dbReference type="GO" id="GO:0004930">
    <property type="term" value="F:G protein-coupled receptor activity"/>
    <property type="evidence" value="ECO:0007669"/>
    <property type="project" value="InterPro"/>
</dbReference>
<evidence type="ECO:0000256" key="5">
    <source>
        <dbReference type="SAM" id="Phobius"/>
    </source>
</evidence>
<keyword evidence="8" id="KW-1185">Reference proteome</keyword>
<dbReference type="Proteomes" id="UP000261500">
    <property type="component" value="Unplaced"/>
</dbReference>
<name>A0A3B3VNY7_9TELE</name>
<evidence type="ECO:0000256" key="1">
    <source>
        <dbReference type="ARBA" id="ARBA00004141"/>
    </source>
</evidence>
<accession>A0A3B3VNY7</accession>
<dbReference type="GeneTree" id="ENSGT00940000154603"/>
<dbReference type="InterPro" id="IPR017981">
    <property type="entry name" value="GPCR_2-like_7TM"/>
</dbReference>
<dbReference type="AlphaFoldDB" id="A0A3B3VNY7"/>
<dbReference type="PANTHER" id="PTHR45813">
    <property type="entry name" value="IG-LIKE DOMAIN-CONTAINING PROTEIN"/>
    <property type="match status" value="1"/>
</dbReference>
<feature type="transmembrane region" description="Helical" evidence="5">
    <location>
        <begin position="190"/>
        <end position="213"/>
    </location>
</feature>
<sequence length="216" mass="24004">MLASALLLLYRTVFVFEGGLSKTSMLVIGFVLGYAAPLVIAVTTMAVTVPSHKYIRENHGCWLNWEDSKALLAFLAPALMIVAINFLILLVVIYKMVSRRGVRNTGQGKEQHVLVVIARSLAVLTPFFGLTWSLGIGTIIAPKNKEVNFAFVFFNSLQVTIFKIALLLTICSSSRVASFGCLEHSWTKRSSSVIVLTIFIAPHFLTFHLVYWIPRL</sequence>
<feature type="transmembrane region" description="Helical" evidence="5">
    <location>
        <begin position="25"/>
        <end position="49"/>
    </location>
</feature>
<evidence type="ECO:0000313" key="7">
    <source>
        <dbReference type="Ensembl" id="ENSPLAP00000026733.1"/>
    </source>
</evidence>
<evidence type="ECO:0000256" key="4">
    <source>
        <dbReference type="ARBA" id="ARBA00023136"/>
    </source>
</evidence>
<dbReference type="InterPro" id="IPR051587">
    <property type="entry name" value="Adhesion_GPCR"/>
</dbReference>
<reference evidence="7" key="2">
    <citation type="submission" date="2025-09" db="UniProtKB">
        <authorList>
            <consortium name="Ensembl"/>
        </authorList>
    </citation>
    <scope>IDENTIFICATION</scope>
</reference>
<dbReference type="PROSITE" id="PS50261">
    <property type="entry name" value="G_PROTEIN_RECEP_F2_4"/>
    <property type="match status" value="1"/>
</dbReference>
<keyword evidence="2 5" id="KW-0812">Transmembrane</keyword>
<dbReference type="InterPro" id="IPR000832">
    <property type="entry name" value="GPCR_2_secretin-like"/>
</dbReference>
<feature type="transmembrane region" description="Helical" evidence="5">
    <location>
        <begin position="70"/>
        <end position="93"/>
    </location>
</feature>
<dbReference type="Pfam" id="PF00002">
    <property type="entry name" value="7tm_2"/>
    <property type="match status" value="1"/>
</dbReference>
<evidence type="ECO:0000256" key="3">
    <source>
        <dbReference type="ARBA" id="ARBA00022989"/>
    </source>
</evidence>
<dbReference type="Gene3D" id="1.20.1070.10">
    <property type="entry name" value="Rhodopsin 7-helix transmembrane proteins"/>
    <property type="match status" value="1"/>
</dbReference>
<dbReference type="Ensembl" id="ENSPLAT00000019077.1">
    <property type="protein sequence ID" value="ENSPLAP00000026733.1"/>
    <property type="gene ID" value="ENSPLAG00000014755.1"/>
</dbReference>
<feature type="domain" description="G-protein coupled receptors family 2 profile 2" evidence="6">
    <location>
        <begin position="1"/>
        <end position="184"/>
    </location>
</feature>
<keyword evidence="4 5" id="KW-0472">Membrane</keyword>
<reference evidence="7" key="1">
    <citation type="submission" date="2025-08" db="UniProtKB">
        <authorList>
            <consortium name="Ensembl"/>
        </authorList>
    </citation>
    <scope>IDENTIFICATION</scope>
</reference>
<protein>
    <recommendedName>
        <fullName evidence="6">G-protein coupled receptors family 2 profile 2 domain-containing protein</fullName>
    </recommendedName>
</protein>
<dbReference type="PANTHER" id="PTHR45813:SF4">
    <property type="entry name" value="ADHESION G PROTEIN-COUPLED RECEPTOR F5"/>
    <property type="match status" value="1"/>
</dbReference>